<keyword evidence="2" id="KW-1185">Reference proteome</keyword>
<sequence>PSRHPLISLASKLTLNKKGHLSLSIILLSSPTVHGHEDACLLPLFHVLLFHHQFLQLLYNNILTNCNFKSLMLTSLHFVCFLK</sequence>
<reference evidence="1" key="2">
    <citation type="submission" date="2013-04" db="UniProtKB">
        <authorList>
            <consortium name="EnsemblPlants"/>
        </authorList>
    </citation>
    <scope>IDENTIFICATION</scope>
</reference>
<dbReference type="EnsemblPlants" id="OB11G10010.1">
    <property type="protein sequence ID" value="OB11G10010.1"/>
    <property type="gene ID" value="OB11G10010"/>
</dbReference>
<organism evidence="1">
    <name type="scientific">Oryza brachyantha</name>
    <name type="common">malo sina</name>
    <dbReference type="NCBI Taxonomy" id="4533"/>
    <lineage>
        <taxon>Eukaryota</taxon>
        <taxon>Viridiplantae</taxon>
        <taxon>Streptophyta</taxon>
        <taxon>Embryophyta</taxon>
        <taxon>Tracheophyta</taxon>
        <taxon>Spermatophyta</taxon>
        <taxon>Magnoliopsida</taxon>
        <taxon>Liliopsida</taxon>
        <taxon>Poales</taxon>
        <taxon>Poaceae</taxon>
        <taxon>BOP clade</taxon>
        <taxon>Oryzoideae</taxon>
        <taxon>Oryzeae</taxon>
        <taxon>Oryzinae</taxon>
        <taxon>Oryza</taxon>
    </lineage>
</organism>
<name>J3N5B5_ORYBR</name>
<accession>J3N5B5</accession>
<dbReference type="HOGENOM" id="CLU_2549698_0_0_1"/>
<dbReference type="Gramene" id="OB11G10010.1">
    <property type="protein sequence ID" value="OB11G10010.1"/>
    <property type="gene ID" value="OB11G10010"/>
</dbReference>
<reference evidence="1" key="1">
    <citation type="journal article" date="2013" name="Nat. Commun.">
        <title>Whole-genome sequencing of Oryza brachyantha reveals mechanisms underlying Oryza genome evolution.</title>
        <authorList>
            <person name="Chen J."/>
            <person name="Huang Q."/>
            <person name="Gao D."/>
            <person name="Wang J."/>
            <person name="Lang Y."/>
            <person name="Liu T."/>
            <person name="Li B."/>
            <person name="Bai Z."/>
            <person name="Luis Goicoechea J."/>
            <person name="Liang C."/>
            <person name="Chen C."/>
            <person name="Zhang W."/>
            <person name="Sun S."/>
            <person name="Liao Y."/>
            <person name="Zhang X."/>
            <person name="Yang L."/>
            <person name="Song C."/>
            <person name="Wang M."/>
            <person name="Shi J."/>
            <person name="Liu G."/>
            <person name="Liu J."/>
            <person name="Zhou H."/>
            <person name="Zhou W."/>
            <person name="Yu Q."/>
            <person name="An N."/>
            <person name="Chen Y."/>
            <person name="Cai Q."/>
            <person name="Wang B."/>
            <person name="Liu B."/>
            <person name="Min J."/>
            <person name="Huang Y."/>
            <person name="Wu H."/>
            <person name="Li Z."/>
            <person name="Zhang Y."/>
            <person name="Yin Y."/>
            <person name="Song W."/>
            <person name="Jiang J."/>
            <person name="Jackson S.A."/>
            <person name="Wing R.A."/>
            <person name="Wang J."/>
            <person name="Chen M."/>
        </authorList>
    </citation>
    <scope>NUCLEOTIDE SEQUENCE [LARGE SCALE GENOMIC DNA]</scope>
    <source>
        <strain evidence="1">cv. IRGC 101232</strain>
    </source>
</reference>
<protein>
    <submittedName>
        <fullName evidence="1">Uncharacterized protein</fullName>
    </submittedName>
</protein>
<dbReference type="AlphaFoldDB" id="J3N5B5"/>
<evidence type="ECO:0000313" key="1">
    <source>
        <dbReference type="EnsemblPlants" id="OB11G10010.1"/>
    </source>
</evidence>
<dbReference type="Proteomes" id="UP000006038">
    <property type="component" value="Chromosome 11"/>
</dbReference>
<proteinExistence type="predicted"/>
<evidence type="ECO:0000313" key="2">
    <source>
        <dbReference type="Proteomes" id="UP000006038"/>
    </source>
</evidence>